<evidence type="ECO:0000313" key="10">
    <source>
        <dbReference type="EMBL" id="MCQ1537606.1"/>
    </source>
</evidence>
<comment type="subunit">
    <text evidence="7">Heterodimer of a small subunit (PriS) and a large subunit (PriL).</text>
</comment>
<keyword evidence="2 7" id="KW-0639">Primosome</keyword>
<feature type="region of interest" description="Disordered" evidence="8">
    <location>
        <begin position="327"/>
        <end position="346"/>
    </location>
</feature>
<dbReference type="GO" id="GO:1990077">
    <property type="term" value="C:primosome complex"/>
    <property type="evidence" value="ECO:0007669"/>
    <property type="project" value="UniProtKB-KW"/>
</dbReference>
<dbReference type="GO" id="GO:0006269">
    <property type="term" value="P:DNA replication, synthesis of primer"/>
    <property type="evidence" value="ECO:0007669"/>
    <property type="project" value="UniProtKB-UniRule"/>
</dbReference>
<evidence type="ECO:0000256" key="2">
    <source>
        <dbReference type="ARBA" id="ARBA00022515"/>
    </source>
</evidence>
<protein>
    <recommendedName>
        <fullName evidence="7">DNA primase large subunit PriL</fullName>
    </recommendedName>
</protein>
<evidence type="ECO:0000259" key="9">
    <source>
        <dbReference type="Pfam" id="PF04104"/>
    </source>
</evidence>
<keyword evidence="5 7" id="KW-0408">Iron</keyword>
<evidence type="ECO:0000256" key="5">
    <source>
        <dbReference type="ARBA" id="ARBA00023004"/>
    </source>
</evidence>
<keyword evidence="11" id="KW-1185">Reference proteome</keyword>
<proteinExistence type="inferred from homology"/>
<dbReference type="InterPro" id="IPR058560">
    <property type="entry name" value="DNA_primase_C"/>
</dbReference>
<comment type="caution">
    <text evidence="10">The sequence shown here is derived from an EMBL/GenBank/DDBJ whole genome shotgun (WGS) entry which is preliminary data.</text>
</comment>
<name>A0ABD4TFW3_9EURY</name>
<feature type="binding site" evidence="7">
    <location>
        <position position="313"/>
    </location>
    <ligand>
        <name>[4Fe-4S] cluster</name>
        <dbReference type="ChEBI" id="CHEBI:49883"/>
    </ligand>
</feature>
<dbReference type="SUPFAM" id="SSF140914">
    <property type="entry name" value="PriB N-terminal domain-like"/>
    <property type="match status" value="1"/>
</dbReference>
<keyword evidence="1 7" id="KW-0004">4Fe-4S</keyword>
<keyword evidence="3 7" id="KW-0235">DNA replication</keyword>
<evidence type="ECO:0000256" key="1">
    <source>
        <dbReference type="ARBA" id="ARBA00022485"/>
    </source>
</evidence>
<evidence type="ECO:0000313" key="11">
    <source>
        <dbReference type="Proteomes" id="UP001524383"/>
    </source>
</evidence>
<dbReference type="GO" id="GO:0051539">
    <property type="term" value="F:4 iron, 4 sulfur cluster binding"/>
    <property type="evidence" value="ECO:0007669"/>
    <property type="project" value="UniProtKB-UniRule"/>
</dbReference>
<evidence type="ECO:0000256" key="6">
    <source>
        <dbReference type="ARBA" id="ARBA00023014"/>
    </source>
</evidence>
<sequence length="346" mass="39421">MKIRLELQDLAHYPFLKEAQEVIASRGLSLATITRTPESRLYLQAAIERIREAALYKKGQTWMDSEDPFLDIISYGLARVLVSCIHNRSANGSLARYEAERALYFLQAIEENENIRRHIFRELDMPLSGKEMSFVRYIEITQTLREESFRLVNRDLIHGMVTLSGEEENLLLRERIRILLLEQLPLDLPETICETFSESISEVQKIFAERTVEEYGEVEESRFPPCIQSLYDAAVSGKYLTHSGRFALTTFLHTIGMETTGIIGIFSQGSDFNIDVTSYQVNHIISQGNDGYTTPSCATMMTHGICFGKNAKCKLISHPLSYYRKEKKGSSKTVKKPSGDEIHKGM</sequence>
<feature type="binding site" evidence="7">
    <location>
        <position position="226"/>
    </location>
    <ligand>
        <name>[4Fe-4S] cluster</name>
        <dbReference type="ChEBI" id="CHEBI:49883"/>
    </ligand>
</feature>
<reference evidence="10 11" key="1">
    <citation type="submission" date="2019-08" db="EMBL/GenBank/DDBJ databases">
        <authorList>
            <person name="Chen S.-C."/>
            <person name="Lai M.-C."/>
            <person name="You Y.-T."/>
        </authorList>
    </citation>
    <scope>NUCLEOTIDE SEQUENCE [LARGE SCALE GENOMIC DNA]</scope>
    <source>
        <strain evidence="10 11">P2F9704a</strain>
    </source>
</reference>
<evidence type="ECO:0000256" key="7">
    <source>
        <dbReference type="HAMAP-Rule" id="MF_00701"/>
    </source>
</evidence>
<accession>A0ABD4TFW3</accession>
<dbReference type="PANTHER" id="PTHR10537">
    <property type="entry name" value="DNA PRIMASE LARGE SUBUNIT"/>
    <property type="match status" value="1"/>
</dbReference>
<feature type="binding site" evidence="7">
    <location>
        <position position="306"/>
    </location>
    <ligand>
        <name>[4Fe-4S] cluster</name>
        <dbReference type="ChEBI" id="CHEBI:49883"/>
    </ligand>
</feature>
<feature type="compositionally biased region" description="Basic and acidic residues" evidence="8">
    <location>
        <begin position="337"/>
        <end position="346"/>
    </location>
</feature>
<evidence type="ECO:0000256" key="4">
    <source>
        <dbReference type="ARBA" id="ARBA00022723"/>
    </source>
</evidence>
<dbReference type="AlphaFoldDB" id="A0ABD4TFW3"/>
<dbReference type="EMBL" id="VOTZ01000002">
    <property type="protein sequence ID" value="MCQ1537606.1"/>
    <property type="molecule type" value="Genomic_DNA"/>
</dbReference>
<dbReference type="Pfam" id="PF04104">
    <property type="entry name" value="DNA_primase_lrg"/>
    <property type="match status" value="1"/>
</dbReference>
<gene>
    <name evidence="7" type="primary">priL</name>
    <name evidence="10" type="ORF">FTO68_01180</name>
</gene>
<dbReference type="RefSeq" id="WP_255331521.1">
    <property type="nucleotide sequence ID" value="NZ_VOTZ01000002.1"/>
</dbReference>
<dbReference type="InterPro" id="IPR007238">
    <property type="entry name" value="DNA_primase_lsu_euk/arc"/>
</dbReference>
<dbReference type="InterPro" id="IPR023642">
    <property type="entry name" value="DNA_primase_lsu_PriL"/>
</dbReference>
<keyword evidence="4 7" id="KW-0479">Metal-binding</keyword>
<dbReference type="PANTHER" id="PTHR10537:SF3">
    <property type="entry name" value="DNA PRIMASE LARGE SUBUNIT"/>
    <property type="match status" value="1"/>
</dbReference>
<comment type="similarity">
    <text evidence="7">Belongs to the eukaryotic-type primase large subunit family.</text>
</comment>
<evidence type="ECO:0000256" key="3">
    <source>
        <dbReference type="ARBA" id="ARBA00022705"/>
    </source>
</evidence>
<comment type="function">
    <text evidence="7">Regulatory subunit of DNA primase, an RNA polymerase that catalyzes the synthesis of short RNA molecules used as primers for DNA polymerase during DNA replication. Stabilizes and modulates the activity of the small subunit, increasing the rate of DNA synthesis, and conferring RNA synthesis capability. The DNA polymerase activity may enable DNA primase to also catalyze primer extension after primer synthesis. May also play a role in DNA repair.</text>
</comment>
<dbReference type="Proteomes" id="UP001524383">
    <property type="component" value="Unassembled WGS sequence"/>
</dbReference>
<keyword evidence="6 7" id="KW-0411">Iron-sulfur</keyword>
<organism evidence="10 11">
    <name type="scientific">Methanocalculus taiwanensis</name>
    <dbReference type="NCBI Taxonomy" id="106207"/>
    <lineage>
        <taxon>Archaea</taxon>
        <taxon>Methanobacteriati</taxon>
        <taxon>Methanobacteriota</taxon>
        <taxon>Stenosarchaea group</taxon>
        <taxon>Methanomicrobia</taxon>
        <taxon>Methanomicrobiales</taxon>
        <taxon>Methanocalculaceae</taxon>
        <taxon>Methanocalculus</taxon>
    </lineage>
</organism>
<feature type="domain" description="DNA primase large subunit C-terminal" evidence="9">
    <location>
        <begin position="217"/>
        <end position="327"/>
    </location>
</feature>
<comment type="cofactor">
    <cofactor evidence="7">
        <name>[4Fe-4S] cluster</name>
        <dbReference type="ChEBI" id="CHEBI:49883"/>
    </cofactor>
    <text evidence="7">Binds 1 [4Fe-4S] cluster.</text>
</comment>
<dbReference type="GO" id="GO:0046872">
    <property type="term" value="F:metal ion binding"/>
    <property type="evidence" value="ECO:0007669"/>
    <property type="project" value="UniProtKB-KW"/>
</dbReference>
<dbReference type="HAMAP" id="MF_00701">
    <property type="entry name" value="DNA_primase_lrg_arc"/>
    <property type="match status" value="1"/>
</dbReference>
<dbReference type="CDD" id="cd06560">
    <property type="entry name" value="PriL"/>
    <property type="match status" value="1"/>
</dbReference>
<feature type="binding site" evidence="7">
    <location>
        <position position="297"/>
    </location>
    <ligand>
        <name>[4Fe-4S] cluster</name>
        <dbReference type="ChEBI" id="CHEBI:49883"/>
    </ligand>
</feature>
<evidence type="ECO:0000256" key="8">
    <source>
        <dbReference type="SAM" id="MobiDB-lite"/>
    </source>
</evidence>